<evidence type="ECO:0000313" key="5">
    <source>
        <dbReference type="Proteomes" id="UP001410394"/>
    </source>
</evidence>
<dbReference type="InterPro" id="IPR036890">
    <property type="entry name" value="HATPase_C_sf"/>
</dbReference>
<protein>
    <submittedName>
        <fullName evidence="4">Response regulator</fullName>
    </submittedName>
</protein>
<dbReference type="PROSITE" id="PS50110">
    <property type="entry name" value="RESPONSE_REGULATORY"/>
    <property type="match status" value="1"/>
</dbReference>
<evidence type="ECO:0000259" key="3">
    <source>
        <dbReference type="PROSITE" id="PS50110"/>
    </source>
</evidence>
<dbReference type="Pfam" id="PF00072">
    <property type="entry name" value="Response_reg"/>
    <property type="match status" value="1"/>
</dbReference>
<sequence>MMASLLVVDDEPLNLEIISEFLDGEAYSLTLASSGEQAWALLDAQPQGFDAVILDRMMPGMSGIELLHRLKSDSRLAQIPVIMQTAAAAADEVTEGIAAGAYYYLVKPFERGTLLSIVQAALEDASRWHDLSQRMSHNILALSLLDEAHFAMRTLAEVEAVAALVSQLAADPGTALIGLAELLVNGVEHGNLGIDFAEKSRLRHEDRWSEEVERRLALPDNLDKRVRLQLLRQHAHWQITISDDGPGFDWRSFLEVAPERAFAPNGRGIALARKLAFTQLEYLGTGNRVVLLMPVAARSPL</sequence>
<gene>
    <name evidence="4" type="ORF">ABDB84_19040</name>
</gene>
<evidence type="ECO:0000256" key="1">
    <source>
        <dbReference type="ARBA" id="ARBA00022553"/>
    </source>
</evidence>
<accession>A0ABU9Z3X1</accession>
<dbReference type="PANTHER" id="PTHR44591:SF3">
    <property type="entry name" value="RESPONSE REGULATORY DOMAIN-CONTAINING PROTEIN"/>
    <property type="match status" value="1"/>
</dbReference>
<dbReference type="Gene3D" id="3.40.50.2300">
    <property type="match status" value="1"/>
</dbReference>
<organism evidence="4 5">
    <name type="scientific">Uliginosibacterium sediminicola</name>
    <dbReference type="NCBI Taxonomy" id="2024550"/>
    <lineage>
        <taxon>Bacteria</taxon>
        <taxon>Pseudomonadati</taxon>
        <taxon>Pseudomonadota</taxon>
        <taxon>Betaproteobacteria</taxon>
        <taxon>Rhodocyclales</taxon>
        <taxon>Zoogloeaceae</taxon>
        <taxon>Uliginosibacterium</taxon>
    </lineage>
</organism>
<name>A0ABU9Z3X1_9RHOO</name>
<comment type="caution">
    <text evidence="4">The sequence shown here is derived from an EMBL/GenBank/DDBJ whole genome shotgun (WGS) entry which is preliminary data.</text>
</comment>
<feature type="modified residue" description="4-aspartylphosphate" evidence="2">
    <location>
        <position position="55"/>
    </location>
</feature>
<dbReference type="Proteomes" id="UP001410394">
    <property type="component" value="Unassembled WGS sequence"/>
</dbReference>
<dbReference type="SMART" id="SM00448">
    <property type="entry name" value="REC"/>
    <property type="match status" value="1"/>
</dbReference>
<dbReference type="EMBL" id="JBDIVE010000016">
    <property type="protein sequence ID" value="MEN3070588.1"/>
    <property type="molecule type" value="Genomic_DNA"/>
</dbReference>
<dbReference type="InterPro" id="IPR001789">
    <property type="entry name" value="Sig_transdc_resp-reg_receiver"/>
</dbReference>
<feature type="domain" description="Response regulatory" evidence="3">
    <location>
        <begin position="4"/>
        <end position="122"/>
    </location>
</feature>
<dbReference type="PANTHER" id="PTHR44591">
    <property type="entry name" value="STRESS RESPONSE REGULATOR PROTEIN 1"/>
    <property type="match status" value="1"/>
</dbReference>
<dbReference type="SUPFAM" id="SSF55874">
    <property type="entry name" value="ATPase domain of HSP90 chaperone/DNA topoisomerase II/histidine kinase"/>
    <property type="match status" value="1"/>
</dbReference>
<dbReference type="InterPro" id="IPR011006">
    <property type="entry name" value="CheY-like_superfamily"/>
</dbReference>
<keyword evidence="1 2" id="KW-0597">Phosphoprotein</keyword>
<reference evidence="4 5" key="1">
    <citation type="journal article" date="2018" name="Int. J. Syst. Evol. Microbiol.">
        <title>Uliginosibacterium sediminicola sp. nov., isolated from freshwater sediment.</title>
        <authorList>
            <person name="Hwang W.M."/>
            <person name="Kim S.M."/>
            <person name="Kang K."/>
            <person name="Ahn T.Y."/>
        </authorList>
    </citation>
    <scope>NUCLEOTIDE SEQUENCE [LARGE SCALE GENOMIC DNA]</scope>
    <source>
        <strain evidence="4 5">M1-21</strain>
    </source>
</reference>
<dbReference type="InterPro" id="IPR050595">
    <property type="entry name" value="Bact_response_regulator"/>
</dbReference>
<dbReference type="SUPFAM" id="SSF52172">
    <property type="entry name" value="CheY-like"/>
    <property type="match status" value="1"/>
</dbReference>
<evidence type="ECO:0000256" key="2">
    <source>
        <dbReference type="PROSITE-ProRule" id="PRU00169"/>
    </source>
</evidence>
<evidence type="ECO:0000313" key="4">
    <source>
        <dbReference type="EMBL" id="MEN3070588.1"/>
    </source>
</evidence>
<dbReference type="Gene3D" id="3.30.565.10">
    <property type="entry name" value="Histidine kinase-like ATPase, C-terminal domain"/>
    <property type="match status" value="1"/>
</dbReference>
<proteinExistence type="predicted"/>
<dbReference type="CDD" id="cd16936">
    <property type="entry name" value="HATPase_RsbW-like"/>
    <property type="match status" value="1"/>
</dbReference>
<dbReference type="RefSeq" id="WP_345921367.1">
    <property type="nucleotide sequence ID" value="NZ_JBDIVE010000016.1"/>
</dbReference>
<keyword evidence="5" id="KW-1185">Reference proteome</keyword>